<proteinExistence type="predicted"/>
<feature type="region of interest" description="Disordered" evidence="1">
    <location>
        <begin position="143"/>
        <end position="162"/>
    </location>
</feature>
<evidence type="ECO:0000313" key="3">
    <source>
        <dbReference type="Proteomes" id="UP000317716"/>
    </source>
</evidence>
<protein>
    <submittedName>
        <fullName evidence="2">CpsD/CapB family tyrosine-protein kinase</fullName>
    </submittedName>
</protein>
<organism evidence="2 3">
    <name type="scientific">Eiseniibacteriota bacterium</name>
    <dbReference type="NCBI Taxonomy" id="2212470"/>
    <lineage>
        <taxon>Bacteria</taxon>
        <taxon>Candidatus Eiseniibacteriota</taxon>
    </lineage>
</organism>
<comment type="caution">
    <text evidence="2">The sequence shown here is derived from an EMBL/GenBank/DDBJ whole genome shotgun (WGS) entry which is preliminary data.</text>
</comment>
<evidence type="ECO:0000313" key="2">
    <source>
        <dbReference type="EMBL" id="TMQ56653.1"/>
    </source>
</evidence>
<sequence length="162" mass="17296">MVGALGGSLSGRGQIGFGQLVEAAVRLPHADDLRQPVGELALKGGCDLRRADASQGPQHLPDRAAGFLLDLQCVFLLRERDAAALHQRVAQPVVPFARIVDGVLLVVKERGAEIATVRRAVDELKRSGGNVIGIVLNRDHESREATLSPDDESWLAAEDLAP</sequence>
<reference evidence="2 3" key="1">
    <citation type="journal article" date="2019" name="Nat. Microbiol.">
        <title>Mediterranean grassland soil C-N compound turnover is dependent on rainfall and depth, and is mediated by genomically divergent microorganisms.</title>
        <authorList>
            <person name="Diamond S."/>
            <person name="Andeer P.F."/>
            <person name="Li Z."/>
            <person name="Crits-Christoph A."/>
            <person name="Burstein D."/>
            <person name="Anantharaman K."/>
            <person name="Lane K.R."/>
            <person name="Thomas B.C."/>
            <person name="Pan C."/>
            <person name="Northen T.R."/>
            <person name="Banfield J.F."/>
        </authorList>
    </citation>
    <scope>NUCLEOTIDE SEQUENCE [LARGE SCALE GENOMIC DNA]</scope>
    <source>
        <strain evidence="2">WS_2</strain>
    </source>
</reference>
<dbReference type="InterPro" id="IPR027417">
    <property type="entry name" value="P-loop_NTPase"/>
</dbReference>
<accession>A0A538SZ39</accession>
<dbReference type="EMBL" id="VBOS01000156">
    <property type="protein sequence ID" value="TMQ56653.1"/>
    <property type="molecule type" value="Genomic_DNA"/>
</dbReference>
<dbReference type="Proteomes" id="UP000317716">
    <property type="component" value="Unassembled WGS sequence"/>
</dbReference>
<gene>
    <name evidence="2" type="ORF">E6K72_04645</name>
</gene>
<keyword evidence="2" id="KW-0808">Transferase</keyword>
<evidence type="ECO:0000256" key="1">
    <source>
        <dbReference type="SAM" id="MobiDB-lite"/>
    </source>
</evidence>
<dbReference type="AlphaFoldDB" id="A0A538SZ39"/>
<dbReference type="GO" id="GO:0016301">
    <property type="term" value="F:kinase activity"/>
    <property type="evidence" value="ECO:0007669"/>
    <property type="project" value="UniProtKB-KW"/>
</dbReference>
<dbReference type="Gene3D" id="3.40.50.300">
    <property type="entry name" value="P-loop containing nucleotide triphosphate hydrolases"/>
    <property type="match status" value="1"/>
</dbReference>
<name>A0A538SZ39_UNCEI</name>
<keyword evidence="2" id="KW-0418">Kinase</keyword>